<proteinExistence type="predicted"/>
<dbReference type="KEGG" id="dmu:Desmu_0900"/>
<dbReference type="Proteomes" id="UP000001068">
    <property type="component" value="Chromosome"/>
</dbReference>
<protein>
    <recommendedName>
        <fullName evidence="3">CARDB domain-containing protein</fullName>
    </recommendedName>
</protein>
<accession>E8R9M8</accession>
<organism evidence="1 2">
    <name type="scientific">Desulfurococcus mucosus (strain ATCC 35584 / DSM 2162 / JCM 9187 / O7/1)</name>
    <dbReference type="NCBI Taxonomy" id="765177"/>
    <lineage>
        <taxon>Archaea</taxon>
        <taxon>Thermoproteota</taxon>
        <taxon>Thermoprotei</taxon>
        <taxon>Desulfurococcales</taxon>
        <taxon>Desulfurococcaceae</taxon>
        <taxon>Desulfurococcus</taxon>
    </lineage>
</organism>
<evidence type="ECO:0000313" key="2">
    <source>
        <dbReference type="Proteomes" id="UP000001068"/>
    </source>
</evidence>
<name>E8R9M8_DESM0</name>
<dbReference type="eggNOG" id="arCOG05992">
    <property type="taxonomic scope" value="Archaea"/>
</dbReference>
<evidence type="ECO:0000313" key="1">
    <source>
        <dbReference type="EMBL" id="ADV65204.1"/>
    </source>
</evidence>
<gene>
    <name evidence="1" type="ordered locus">Desmu_0900</name>
</gene>
<keyword evidence="2" id="KW-1185">Reference proteome</keyword>
<dbReference type="HOGENOM" id="CLU_788950_0_0_2"/>
<reference evidence="1 2" key="2">
    <citation type="journal article" date="2011" name="Stand. Genomic Sci.">
        <title>Complete genome sequence of Desulfurococcus mucosus type strain (O7/1).</title>
        <authorList>
            <person name="Wirth R."/>
            <person name="Chertkov O."/>
            <person name="Held B."/>
            <person name="Lapidus A."/>
            <person name="Nolan M."/>
            <person name="Lucas S."/>
            <person name="Hammon N."/>
            <person name="Deshpande S."/>
            <person name="Cheng J.F."/>
            <person name="Tapia R."/>
            <person name="Han C."/>
            <person name="Goodwin L."/>
            <person name="Pitluck S."/>
            <person name="Liolios K."/>
            <person name="Ioanna P."/>
            <person name="Ivanova N."/>
            <person name="Mavromatis K."/>
            <person name="Mikhailova N."/>
            <person name="Pati A."/>
            <person name="Chen A."/>
            <person name="Palaniappan K."/>
            <person name="Land M."/>
            <person name="Hauser L."/>
            <person name="Chang Y.J."/>
            <person name="Jeffries C.D."/>
            <person name="Bilek Y."/>
            <person name="Hader T."/>
            <person name="Rohde M."/>
            <person name="Spring S."/>
            <person name="Sikorski J."/>
            <person name="Goker M."/>
            <person name="Woyke T."/>
            <person name="Bristow J."/>
            <person name="Eisen J.A."/>
            <person name="Markowitz V."/>
            <person name="Hugenholtz P."/>
            <person name="Kyrpides N.C."/>
            <person name="Klenk H.P."/>
        </authorList>
    </citation>
    <scope>NUCLEOTIDE SEQUENCE [LARGE SCALE GENOMIC DNA]</scope>
    <source>
        <strain evidence="2">ATCC 35584 / DSM 2162 / JCM 9187 / O7/1</strain>
    </source>
</reference>
<evidence type="ECO:0008006" key="3">
    <source>
        <dbReference type="Google" id="ProtNLM"/>
    </source>
</evidence>
<sequence length="340" mass="37483">MVDVIVDRVLQGDLYVAFKPLDLQLHGYYSRESVALSTPNRRGRRMSLGLLEVVAESQSESVDWRLKLNGISVTKEFKPHYTARLRDKLVSKFVYDVTSLLNTEDSMGKDWVNLTFRHEGGSPVRLRKAQLIAVYEDPDASTSLKYWTGLLSLSPGDSHFLTSSVVAGEPEIRVSGCMLQHAGKLVLLVNDARYEFEGMHGDGFEEYVVQASSSNGYRIGLVNEGNGSFMVSSVLLYSSSMRKPVLVIEGVEVKQAGDGLRLNVSLRNKGEASPDFTVYTVIHKGNIVATVKALDAVQPGEAVVKELVVPVTPSPGETLSIRVVWGKLSKTWFTTENLTL</sequence>
<dbReference type="EMBL" id="CP002363">
    <property type="protein sequence ID" value="ADV65204.1"/>
    <property type="molecule type" value="Genomic_DNA"/>
</dbReference>
<dbReference type="AlphaFoldDB" id="E8R9M8"/>
<reference evidence="2" key="1">
    <citation type="submission" date="2010-11" db="EMBL/GenBank/DDBJ databases">
        <title>The complete genome of Desulfurococcus mucosus DSM 2162.</title>
        <authorList>
            <consortium name="US DOE Joint Genome Institute (JGI-PGF)"/>
            <person name="Lucas S."/>
            <person name="Copeland A."/>
            <person name="Lapidus A."/>
            <person name="Bruce D."/>
            <person name="Goodwin L."/>
            <person name="Pitluck S."/>
            <person name="Kyrpides N."/>
            <person name="Mavromatis K."/>
            <person name="Pagani I."/>
            <person name="Ivanova N."/>
            <person name="Ovchinnikova G."/>
            <person name="Chertkov O."/>
            <person name="Held B."/>
            <person name="Brettin T."/>
            <person name="Detter J.C."/>
            <person name="Tapia R."/>
            <person name="Han C."/>
            <person name="Land M."/>
            <person name="Hauser L."/>
            <person name="Markowitz V."/>
            <person name="Cheng J.-F."/>
            <person name="Hugenholtz P."/>
            <person name="Woyke T."/>
            <person name="Wu D."/>
            <person name="Wirth R."/>
            <person name="Bilek Y."/>
            <person name="Hader T."/>
            <person name="Klenk H.-P."/>
            <person name="Eisen J.A."/>
        </authorList>
    </citation>
    <scope>NUCLEOTIDE SEQUENCE [LARGE SCALE GENOMIC DNA]</scope>
    <source>
        <strain evidence="2">ATCC 35584 / DSM 2162 / JCM 9187 / O7/1</strain>
    </source>
</reference>